<gene>
    <name evidence="1" type="ORF">nbrc107696_18950</name>
</gene>
<protein>
    <submittedName>
        <fullName evidence="1">Uncharacterized protein</fullName>
    </submittedName>
</protein>
<keyword evidence="2" id="KW-1185">Reference proteome</keyword>
<proteinExistence type="predicted"/>
<name>A0A7I9V7Y4_9ACTN</name>
<dbReference type="Proteomes" id="UP000444960">
    <property type="component" value="Unassembled WGS sequence"/>
</dbReference>
<dbReference type="AlphaFoldDB" id="A0A7I9V7Y4"/>
<accession>A0A7I9V7Y4</accession>
<comment type="caution">
    <text evidence="1">The sequence shown here is derived from an EMBL/GenBank/DDBJ whole genome shotgun (WGS) entry which is preliminary data.</text>
</comment>
<reference evidence="2" key="1">
    <citation type="submission" date="2019-06" db="EMBL/GenBank/DDBJ databases">
        <title>Gordonia isolated from sludge of a wastewater treatment plant.</title>
        <authorList>
            <person name="Tamura T."/>
            <person name="Aoyama K."/>
            <person name="Kang Y."/>
            <person name="Saito S."/>
            <person name="Akiyama N."/>
            <person name="Yazawa K."/>
            <person name="Gonoi T."/>
            <person name="Mikami Y."/>
        </authorList>
    </citation>
    <scope>NUCLEOTIDE SEQUENCE [LARGE SCALE GENOMIC DNA]</scope>
    <source>
        <strain evidence="2">NBRC 107696</strain>
    </source>
</reference>
<evidence type="ECO:0000313" key="2">
    <source>
        <dbReference type="Proteomes" id="UP000444960"/>
    </source>
</evidence>
<sequence>MTELMSLDERLMLAEERVETLWELKALAGRVGERMIAAASGGRRVYVAEAERVFYELEDSPEVAALLCADDAPNRARPAEPVHDGP</sequence>
<dbReference type="EMBL" id="BJOV01000003">
    <property type="protein sequence ID" value="GEE01449.1"/>
    <property type="molecule type" value="Genomic_DNA"/>
</dbReference>
<organism evidence="1 2">
    <name type="scientific">Gordonia spumicola</name>
    <dbReference type="NCBI Taxonomy" id="589161"/>
    <lineage>
        <taxon>Bacteria</taxon>
        <taxon>Bacillati</taxon>
        <taxon>Actinomycetota</taxon>
        <taxon>Actinomycetes</taxon>
        <taxon>Mycobacteriales</taxon>
        <taxon>Gordoniaceae</taxon>
        <taxon>Gordonia</taxon>
    </lineage>
</organism>
<dbReference type="RefSeq" id="WP_161895243.1">
    <property type="nucleotide sequence ID" value="NZ_BJOV01000003.1"/>
</dbReference>
<evidence type="ECO:0000313" key="1">
    <source>
        <dbReference type="EMBL" id="GEE01449.1"/>
    </source>
</evidence>